<keyword evidence="6" id="KW-1185">Reference proteome</keyword>
<protein>
    <submittedName>
        <fullName evidence="5">LuxR family transcriptional regulator</fullName>
    </submittedName>
</protein>
<keyword evidence="2" id="KW-0238">DNA-binding</keyword>
<dbReference type="InterPro" id="IPR036388">
    <property type="entry name" value="WH-like_DNA-bd_sf"/>
</dbReference>
<dbReference type="Gene3D" id="1.10.10.10">
    <property type="entry name" value="Winged helix-like DNA-binding domain superfamily/Winged helix DNA-binding domain"/>
    <property type="match status" value="1"/>
</dbReference>
<dbReference type="Pfam" id="PF03472">
    <property type="entry name" value="Autoind_bind"/>
    <property type="match status" value="1"/>
</dbReference>
<proteinExistence type="predicted"/>
<feature type="domain" description="Transcription factor LuxR-like autoinducer-binding" evidence="4">
    <location>
        <begin position="51"/>
        <end position="141"/>
    </location>
</feature>
<dbReference type="InterPro" id="IPR016032">
    <property type="entry name" value="Sig_transdc_resp-reg_C-effctor"/>
</dbReference>
<dbReference type="InterPro" id="IPR036693">
    <property type="entry name" value="TF_LuxR_autoind-bd_dom_sf"/>
</dbReference>
<dbReference type="AlphaFoldDB" id="A0A5C4R3H5"/>
<dbReference type="InterPro" id="IPR005143">
    <property type="entry name" value="TF_LuxR_autoind-bd_dom"/>
</dbReference>
<keyword evidence="1" id="KW-0805">Transcription regulation</keyword>
<dbReference type="SUPFAM" id="SSF46894">
    <property type="entry name" value="C-terminal effector domain of the bipartite response regulators"/>
    <property type="match status" value="1"/>
</dbReference>
<gene>
    <name evidence="5" type="ORF">FHD67_15215</name>
</gene>
<evidence type="ECO:0000259" key="4">
    <source>
        <dbReference type="Pfam" id="PF03472"/>
    </source>
</evidence>
<dbReference type="GO" id="GO:0003677">
    <property type="term" value="F:DNA binding"/>
    <property type="evidence" value="ECO:0007669"/>
    <property type="project" value="UniProtKB-KW"/>
</dbReference>
<keyword evidence="3" id="KW-0804">Transcription</keyword>
<organism evidence="5 6">
    <name type="scientific">Paracoccus haeundaensis</name>
    <dbReference type="NCBI Taxonomy" id="225362"/>
    <lineage>
        <taxon>Bacteria</taxon>
        <taxon>Pseudomonadati</taxon>
        <taxon>Pseudomonadota</taxon>
        <taxon>Alphaproteobacteria</taxon>
        <taxon>Rhodobacterales</taxon>
        <taxon>Paracoccaceae</taxon>
        <taxon>Paracoccus</taxon>
    </lineage>
</organism>
<dbReference type="EMBL" id="VDDC01000030">
    <property type="protein sequence ID" value="TNH38348.1"/>
    <property type="molecule type" value="Genomic_DNA"/>
</dbReference>
<evidence type="ECO:0000256" key="3">
    <source>
        <dbReference type="ARBA" id="ARBA00023163"/>
    </source>
</evidence>
<evidence type="ECO:0000256" key="2">
    <source>
        <dbReference type="ARBA" id="ARBA00023125"/>
    </source>
</evidence>
<sequence length="242" mass="26366">MGEQICSPRVVFAVPGVFRMSVHALAQIDDALSVLAPRGFTLGLHIRYSRPVRRVSTYPSQWIQTYTRCNLGVGDPMVMWCVLNEGQIRWSALTRLLPDPLNVMGQARDHGLTYGAALSYGPAESRSYIGASHGEREFTDAEIASMADLLKRAHDMVDRTASLRPILVDALEAIACGMTYDQACEALGISRTALRYRLRMARTALGVEDNPHAIRKAIDAGLLNGISVSGLSKGLPTGPDQN</sequence>
<dbReference type="SUPFAM" id="SSF75516">
    <property type="entry name" value="Pheromone-binding domain of LuxR-like quorum-sensing transcription factors"/>
    <property type="match status" value="1"/>
</dbReference>
<accession>A0A5C4R3H5</accession>
<dbReference type="Proteomes" id="UP000304880">
    <property type="component" value="Unassembled WGS sequence"/>
</dbReference>
<dbReference type="Gene3D" id="3.30.450.80">
    <property type="entry name" value="Transcription factor LuxR-like, autoinducer-binding domain"/>
    <property type="match status" value="1"/>
</dbReference>
<evidence type="ECO:0000256" key="1">
    <source>
        <dbReference type="ARBA" id="ARBA00023015"/>
    </source>
</evidence>
<dbReference type="GO" id="GO:0006355">
    <property type="term" value="P:regulation of DNA-templated transcription"/>
    <property type="evidence" value="ECO:0007669"/>
    <property type="project" value="InterPro"/>
</dbReference>
<comment type="caution">
    <text evidence="5">The sequence shown here is derived from an EMBL/GenBank/DDBJ whole genome shotgun (WGS) entry which is preliminary data.</text>
</comment>
<evidence type="ECO:0000313" key="6">
    <source>
        <dbReference type="Proteomes" id="UP000304880"/>
    </source>
</evidence>
<reference evidence="5 6" key="1">
    <citation type="submission" date="2019-06" db="EMBL/GenBank/DDBJ databases">
        <authorList>
            <person name="Li J."/>
        </authorList>
    </citation>
    <scope>NUCLEOTIDE SEQUENCE [LARGE SCALE GENOMIC DNA]</scope>
    <source>
        <strain evidence="5 6">CGMCC 1.8012</strain>
    </source>
</reference>
<evidence type="ECO:0000313" key="5">
    <source>
        <dbReference type="EMBL" id="TNH38348.1"/>
    </source>
</evidence>
<name>A0A5C4R3H5_9RHOB</name>